<gene>
    <name evidence="1" type="ORF">CR513_61512</name>
</gene>
<proteinExistence type="predicted"/>
<dbReference type="OrthoDB" id="1166717at2759"/>
<organism evidence="1 2">
    <name type="scientific">Mucuna pruriens</name>
    <name type="common">Velvet bean</name>
    <name type="synonym">Dolichos pruriens</name>
    <dbReference type="NCBI Taxonomy" id="157652"/>
    <lineage>
        <taxon>Eukaryota</taxon>
        <taxon>Viridiplantae</taxon>
        <taxon>Streptophyta</taxon>
        <taxon>Embryophyta</taxon>
        <taxon>Tracheophyta</taxon>
        <taxon>Spermatophyta</taxon>
        <taxon>Magnoliopsida</taxon>
        <taxon>eudicotyledons</taxon>
        <taxon>Gunneridae</taxon>
        <taxon>Pentapetalae</taxon>
        <taxon>rosids</taxon>
        <taxon>fabids</taxon>
        <taxon>Fabales</taxon>
        <taxon>Fabaceae</taxon>
        <taxon>Papilionoideae</taxon>
        <taxon>50 kb inversion clade</taxon>
        <taxon>NPAAA clade</taxon>
        <taxon>indigoferoid/millettioid clade</taxon>
        <taxon>Phaseoleae</taxon>
        <taxon>Mucuna</taxon>
    </lineage>
</organism>
<reference evidence="1" key="1">
    <citation type="submission" date="2018-05" db="EMBL/GenBank/DDBJ databases">
        <title>Draft genome of Mucuna pruriens seed.</title>
        <authorList>
            <person name="Nnadi N.E."/>
            <person name="Vos R."/>
            <person name="Hasami M.H."/>
            <person name="Devisetty U.K."/>
            <person name="Aguiy J.C."/>
        </authorList>
    </citation>
    <scope>NUCLEOTIDE SEQUENCE [LARGE SCALE GENOMIC DNA]</scope>
    <source>
        <strain evidence="1">JCA_2017</strain>
    </source>
</reference>
<evidence type="ECO:0000313" key="2">
    <source>
        <dbReference type="Proteomes" id="UP000257109"/>
    </source>
</evidence>
<name>A0A371E2V5_MUCPR</name>
<accession>A0A371E2V5</accession>
<feature type="non-terminal residue" evidence="1">
    <location>
        <position position="1"/>
    </location>
</feature>
<dbReference type="EMBL" id="QJKJ01016924">
    <property type="protein sequence ID" value="RDX60348.1"/>
    <property type="molecule type" value="Genomic_DNA"/>
</dbReference>
<sequence length="133" mass="15257">MLNLPSYVFGYATFVHSHNPHRRKLDPRVVKHIFLVIPQIKMDLCYHPPSCWVFVLMDGESYLEVELVIESLPFPTQDDVQVQEVTKPTLVLEQAQLSEPEVSIPENPIEDVIDDMPIALRKGKQSCVKYPIS</sequence>
<comment type="caution">
    <text evidence="1">The sequence shown here is derived from an EMBL/GenBank/DDBJ whole genome shotgun (WGS) entry which is preliminary data.</text>
</comment>
<dbReference type="AlphaFoldDB" id="A0A371E2V5"/>
<dbReference type="Proteomes" id="UP000257109">
    <property type="component" value="Unassembled WGS sequence"/>
</dbReference>
<protein>
    <submittedName>
        <fullName evidence="1">Uncharacterized protein</fullName>
    </submittedName>
</protein>
<keyword evidence="2" id="KW-1185">Reference proteome</keyword>
<evidence type="ECO:0000313" key="1">
    <source>
        <dbReference type="EMBL" id="RDX60348.1"/>
    </source>
</evidence>